<feature type="transmembrane region" description="Helical" evidence="1">
    <location>
        <begin position="6"/>
        <end position="27"/>
    </location>
</feature>
<sequence length="77" mass="8713">MQTPFRFVPAIIYVAALFAIVLSMLIVRPTHVRGPFSPHLAYIAKMRNTPVADSCTETEMQTRERHGYCSNLSTSDR</sequence>
<dbReference type="Proteomes" id="UP000199435">
    <property type="component" value="Unassembled WGS sequence"/>
</dbReference>
<proteinExistence type="predicted"/>
<evidence type="ECO:0000313" key="2">
    <source>
        <dbReference type="EMBL" id="SCB46653.1"/>
    </source>
</evidence>
<dbReference type="AlphaFoldDB" id="A0A1C3X320"/>
<evidence type="ECO:0000256" key="1">
    <source>
        <dbReference type="SAM" id="Phobius"/>
    </source>
</evidence>
<gene>
    <name evidence="2" type="ORF">GA0061102_105415</name>
</gene>
<organism evidence="2 3">
    <name type="scientific">Rhizobium miluonense</name>
    <dbReference type="NCBI Taxonomy" id="411945"/>
    <lineage>
        <taxon>Bacteria</taxon>
        <taxon>Pseudomonadati</taxon>
        <taxon>Pseudomonadota</taxon>
        <taxon>Alphaproteobacteria</taxon>
        <taxon>Hyphomicrobiales</taxon>
        <taxon>Rhizobiaceae</taxon>
        <taxon>Rhizobium/Agrobacterium group</taxon>
        <taxon>Rhizobium</taxon>
    </lineage>
</organism>
<keyword evidence="1" id="KW-0472">Membrane</keyword>
<dbReference type="EMBL" id="FMAH01000054">
    <property type="protein sequence ID" value="SCB46653.1"/>
    <property type="molecule type" value="Genomic_DNA"/>
</dbReference>
<keyword evidence="3" id="KW-1185">Reference proteome</keyword>
<dbReference type="STRING" id="411945.GA0061102_105415"/>
<keyword evidence="1" id="KW-0812">Transmembrane</keyword>
<keyword evidence="1" id="KW-1133">Transmembrane helix</keyword>
<protein>
    <submittedName>
        <fullName evidence="2">Uncharacterized protein</fullName>
    </submittedName>
</protein>
<name>A0A1C3X320_9HYPH</name>
<reference evidence="3" key="1">
    <citation type="submission" date="2016-08" db="EMBL/GenBank/DDBJ databases">
        <authorList>
            <person name="Varghese N."/>
            <person name="Submissions Spin"/>
        </authorList>
    </citation>
    <scope>NUCLEOTIDE SEQUENCE [LARGE SCALE GENOMIC DNA]</scope>
    <source>
        <strain evidence="3">HAMBI 2971</strain>
    </source>
</reference>
<accession>A0A1C3X320</accession>
<evidence type="ECO:0000313" key="3">
    <source>
        <dbReference type="Proteomes" id="UP000199435"/>
    </source>
</evidence>